<dbReference type="AlphaFoldDB" id="A0A2S6N6J8"/>
<dbReference type="InterPro" id="IPR038492">
    <property type="entry name" value="GBBH-like_N_sf"/>
</dbReference>
<dbReference type="Gene3D" id="3.30.2020.30">
    <property type="match status" value="1"/>
</dbReference>
<dbReference type="RefSeq" id="WP_104508289.1">
    <property type="nucleotide sequence ID" value="NZ_JACIGC010000004.1"/>
</dbReference>
<evidence type="ECO:0000313" key="5">
    <source>
        <dbReference type="Proteomes" id="UP000239089"/>
    </source>
</evidence>
<name>A0A2S6N6J8_9HYPH</name>
<organism evidence="4 5">
    <name type="scientific">Rhodoblastus sphagnicola</name>
    <dbReference type="NCBI Taxonomy" id="333368"/>
    <lineage>
        <taxon>Bacteria</taxon>
        <taxon>Pseudomonadati</taxon>
        <taxon>Pseudomonadota</taxon>
        <taxon>Alphaproteobacteria</taxon>
        <taxon>Hyphomicrobiales</taxon>
        <taxon>Rhodoblastaceae</taxon>
        <taxon>Rhodoblastus</taxon>
    </lineage>
</organism>
<gene>
    <name evidence="4" type="ORF">CCR94_13055</name>
</gene>
<evidence type="ECO:0000313" key="4">
    <source>
        <dbReference type="EMBL" id="PPQ30245.1"/>
    </source>
</evidence>
<sequence length="121" mass="13230">MRQPVSDEIPIEVRLADAGATLHLVYAQGEAFALPAEFLRVLTPSAEARGHNGQGGHTVSGKAKVRVTGVDPVGNYALRLTFDDGHHTGLYTWEYLRELSLDQTAKWLAYLEELAAQGLSR</sequence>
<accession>A0A2S6N6J8</accession>
<dbReference type="Pfam" id="PF06155">
    <property type="entry name" value="GBBH-like_N"/>
    <property type="match status" value="1"/>
</dbReference>
<dbReference type="GO" id="GO:0046872">
    <property type="term" value="F:metal ion binding"/>
    <property type="evidence" value="ECO:0007669"/>
    <property type="project" value="UniProtKB-KW"/>
</dbReference>
<dbReference type="EMBL" id="NHSJ01000082">
    <property type="protein sequence ID" value="PPQ30245.1"/>
    <property type="molecule type" value="Genomic_DNA"/>
</dbReference>
<proteinExistence type="predicted"/>
<dbReference type="PANTHER" id="PTHR35303">
    <property type="entry name" value="OS02G0197800 PROTEIN"/>
    <property type="match status" value="1"/>
</dbReference>
<evidence type="ECO:0000259" key="3">
    <source>
        <dbReference type="Pfam" id="PF06155"/>
    </source>
</evidence>
<protein>
    <recommendedName>
        <fullName evidence="3">Gamma-butyrobetaine hydroxylase-like N-terminal domain-containing protein</fullName>
    </recommendedName>
</protein>
<dbReference type="OrthoDB" id="9794178at2"/>
<dbReference type="Proteomes" id="UP000239089">
    <property type="component" value="Unassembled WGS sequence"/>
</dbReference>
<reference evidence="4 5" key="1">
    <citation type="journal article" date="2018" name="Arch. Microbiol.">
        <title>New insights into the metabolic potential of the phototrophic purple bacterium Rhodopila globiformis DSM 161(T) from its draft genome sequence and evidence for a vanadium-dependent nitrogenase.</title>
        <authorList>
            <person name="Imhoff J.F."/>
            <person name="Rahn T."/>
            <person name="Kunzel S."/>
            <person name="Neulinger S.C."/>
        </authorList>
    </citation>
    <scope>NUCLEOTIDE SEQUENCE [LARGE SCALE GENOMIC DNA]</scope>
    <source>
        <strain evidence="4 5">DSM 16996</strain>
    </source>
</reference>
<dbReference type="PANTHER" id="PTHR35303:SF5">
    <property type="entry name" value="OS02G0197800 PROTEIN"/>
    <property type="match status" value="1"/>
</dbReference>
<evidence type="ECO:0000256" key="1">
    <source>
        <dbReference type="ARBA" id="ARBA00022723"/>
    </source>
</evidence>
<feature type="domain" description="Gamma-butyrobetaine hydroxylase-like N-terminal" evidence="3">
    <location>
        <begin position="14"/>
        <end position="97"/>
    </location>
</feature>
<keyword evidence="2" id="KW-0408">Iron</keyword>
<keyword evidence="1" id="KW-0479">Metal-binding</keyword>
<dbReference type="InterPro" id="IPR010376">
    <property type="entry name" value="GBBH-like_N"/>
</dbReference>
<comment type="caution">
    <text evidence="4">The sequence shown here is derived from an EMBL/GenBank/DDBJ whole genome shotgun (WGS) entry which is preliminary data.</text>
</comment>
<keyword evidence="5" id="KW-1185">Reference proteome</keyword>
<evidence type="ECO:0000256" key="2">
    <source>
        <dbReference type="ARBA" id="ARBA00023004"/>
    </source>
</evidence>